<dbReference type="Gene3D" id="3.40.50.2300">
    <property type="match status" value="1"/>
</dbReference>
<dbReference type="EMBL" id="JACRTK010000001">
    <property type="protein sequence ID" value="MBC8590102.1"/>
    <property type="molecule type" value="Genomic_DNA"/>
</dbReference>
<dbReference type="InterPro" id="IPR050438">
    <property type="entry name" value="LMW_PTPase"/>
</dbReference>
<organism evidence="2 3">
    <name type="scientific">Wansuia hejianensis</name>
    <dbReference type="NCBI Taxonomy" id="2763667"/>
    <lineage>
        <taxon>Bacteria</taxon>
        <taxon>Bacillati</taxon>
        <taxon>Bacillota</taxon>
        <taxon>Clostridia</taxon>
        <taxon>Lachnospirales</taxon>
        <taxon>Lachnospiraceae</taxon>
        <taxon>Wansuia</taxon>
    </lineage>
</organism>
<dbReference type="PANTHER" id="PTHR11717">
    <property type="entry name" value="LOW MOLECULAR WEIGHT PROTEIN TYROSINE PHOSPHATASE"/>
    <property type="match status" value="1"/>
</dbReference>
<feature type="domain" description="Phosphotyrosine protein phosphatase I" evidence="1">
    <location>
        <begin position="1"/>
        <end position="130"/>
    </location>
</feature>
<gene>
    <name evidence="2" type="ORF">H8689_02980</name>
</gene>
<sequence>MAEGMLRDFSNKYNMDIKVKSAGVSAINGYTASPNAVIVMGNMGIDISKHKSKLITEDMINQSDLIFTMSNSHKDVLIWKYPNIKDKVFLLNEYAFDSFKNIEDPFGGGIEEYEIARDEIYKAILSIIEDGSLKSKKQ</sequence>
<comment type="caution">
    <text evidence="2">The sequence shown here is derived from an EMBL/GenBank/DDBJ whole genome shotgun (WGS) entry which is preliminary data.</text>
</comment>
<dbReference type="AlphaFoldDB" id="A0A926EYZ2"/>
<dbReference type="Pfam" id="PF01451">
    <property type="entry name" value="LMWPc"/>
    <property type="match status" value="1"/>
</dbReference>
<accession>A0A926EYZ2</accession>
<dbReference type="GO" id="GO:0004725">
    <property type="term" value="F:protein tyrosine phosphatase activity"/>
    <property type="evidence" value="ECO:0007669"/>
    <property type="project" value="TreeGrafter"/>
</dbReference>
<evidence type="ECO:0000313" key="3">
    <source>
        <dbReference type="Proteomes" id="UP000601522"/>
    </source>
</evidence>
<reference evidence="2 3" key="1">
    <citation type="submission" date="2020-08" db="EMBL/GenBank/DDBJ databases">
        <title>Genome public.</title>
        <authorList>
            <person name="Liu C."/>
            <person name="Sun Q."/>
        </authorList>
    </citation>
    <scope>NUCLEOTIDE SEQUENCE [LARGE SCALE GENOMIC DNA]</scope>
    <source>
        <strain evidence="2 3">NSJ-26</strain>
    </source>
</reference>
<proteinExistence type="predicted"/>
<dbReference type="Proteomes" id="UP000601522">
    <property type="component" value="Unassembled WGS sequence"/>
</dbReference>
<dbReference type="InterPro" id="IPR036196">
    <property type="entry name" value="Ptyr_pPase_sf"/>
</dbReference>
<dbReference type="InterPro" id="IPR023485">
    <property type="entry name" value="Ptyr_pPase"/>
</dbReference>
<dbReference type="PANTHER" id="PTHR11717:SF31">
    <property type="entry name" value="LOW MOLECULAR WEIGHT PROTEIN-TYROSINE-PHOSPHATASE ETP-RELATED"/>
    <property type="match status" value="1"/>
</dbReference>
<dbReference type="CDD" id="cd16344">
    <property type="entry name" value="LMWPAP"/>
    <property type="match status" value="1"/>
</dbReference>
<dbReference type="SMART" id="SM00226">
    <property type="entry name" value="LMWPc"/>
    <property type="match status" value="1"/>
</dbReference>
<evidence type="ECO:0000259" key="1">
    <source>
        <dbReference type="SMART" id="SM00226"/>
    </source>
</evidence>
<name>A0A926EYZ2_9FIRM</name>
<evidence type="ECO:0000313" key="2">
    <source>
        <dbReference type="EMBL" id="MBC8590102.1"/>
    </source>
</evidence>
<protein>
    <submittedName>
        <fullName evidence="2">Low molecular weight protein arginine phosphatase</fullName>
    </submittedName>
</protein>
<dbReference type="SUPFAM" id="SSF52788">
    <property type="entry name" value="Phosphotyrosine protein phosphatases I"/>
    <property type="match status" value="1"/>
</dbReference>
<keyword evidence="3" id="KW-1185">Reference proteome</keyword>